<dbReference type="GO" id="GO:0009272">
    <property type="term" value="P:fungal-type cell wall biogenesis"/>
    <property type="evidence" value="ECO:0007669"/>
    <property type="project" value="TreeGrafter"/>
</dbReference>
<evidence type="ECO:0000256" key="7">
    <source>
        <dbReference type="ARBA" id="ARBA00023136"/>
    </source>
</evidence>
<keyword evidence="9 11" id="KW-0326">Glycosidase</keyword>
<evidence type="ECO:0000313" key="14">
    <source>
        <dbReference type="EMBL" id="ODV96192.1"/>
    </source>
</evidence>
<evidence type="ECO:0000256" key="2">
    <source>
        <dbReference type="ARBA" id="ARBA00004308"/>
    </source>
</evidence>
<dbReference type="GO" id="GO:0071555">
    <property type="term" value="P:cell wall organization"/>
    <property type="evidence" value="ECO:0007669"/>
    <property type="project" value="UniProtKB-KW"/>
</dbReference>
<dbReference type="EC" id="3.2.1.101" evidence="4 11"/>
<dbReference type="InterPro" id="IPR008928">
    <property type="entry name" value="6-hairpin_glycosidase_sf"/>
</dbReference>
<evidence type="ECO:0000256" key="10">
    <source>
        <dbReference type="ARBA" id="ARBA00023316"/>
    </source>
</evidence>
<evidence type="ECO:0000256" key="9">
    <source>
        <dbReference type="ARBA" id="ARBA00023295"/>
    </source>
</evidence>
<comment type="catalytic activity">
    <reaction evidence="1 11">
        <text>Random hydrolysis of (1-&gt;6)-alpha-D-mannosidic linkages in unbranched (1-&gt;6)-mannans.</text>
        <dbReference type="EC" id="3.2.1.101"/>
    </reaction>
</comment>
<sequence length="436" mass="47661">MWVLFSDGLTLDETDEDSICYAVSLVADGIMDYYEGTQYGGTIGIFQEPYYWWEAGEAWGGMIDMWYLCGNDTYEDTIKAALIAQTGSDYDYVPSNQSMTEGNDDQAFWGLAVMQATERNLSDPTGDTPGWLALTQAVFNTMYDRWDTSSCNGGLRWQIFTWNSGYDYKNSISNGGLFHIAARLARYTSNDTYADVAAEVWDWVVGVGFLVLDSDAYVIFDGADTGDNCTDIETTEWSYTYGLYLAGCAYLYNYTEDSEWELRAAYILNGASSFFNNSIMYEKSCQASGSCDNDERSFKSVFSRCLGLTSTLVPTLTDTIKTLLVASAKGAAESCSGGTDGHTCGLNWFYGSWDGWYGLGEQMSALEVFQSLLVKSPLTADTGGTSTGNADAGQSTSSSTTSSNDITVEKKDKVGAGILTAFVLAILFGGSIWMIL</sequence>
<evidence type="ECO:0000256" key="11">
    <source>
        <dbReference type="PIRNR" id="PIRNR016302"/>
    </source>
</evidence>
<dbReference type="InterPro" id="IPR014480">
    <property type="entry name" value="Mannan-1_6-alpha_mannosidase"/>
</dbReference>
<evidence type="ECO:0000313" key="15">
    <source>
        <dbReference type="Proteomes" id="UP000094236"/>
    </source>
</evidence>
<keyword evidence="13" id="KW-0812">Transmembrane</keyword>
<keyword evidence="10" id="KW-0961">Cell wall biogenesis/degradation</keyword>
<reference evidence="15" key="1">
    <citation type="submission" date="2016-05" db="EMBL/GenBank/DDBJ databases">
        <title>Comparative genomics of biotechnologically important yeasts.</title>
        <authorList>
            <consortium name="DOE Joint Genome Institute"/>
            <person name="Riley R."/>
            <person name="Haridas S."/>
            <person name="Wolfe K.H."/>
            <person name="Lopes M.R."/>
            <person name="Hittinger C.T."/>
            <person name="Goker M."/>
            <person name="Salamov A."/>
            <person name="Wisecaver J."/>
            <person name="Long T.M."/>
            <person name="Aerts A.L."/>
            <person name="Barry K."/>
            <person name="Choi C."/>
            <person name="Clum A."/>
            <person name="Coughlan A.Y."/>
            <person name="Deshpande S."/>
            <person name="Douglass A.P."/>
            <person name="Hanson S.J."/>
            <person name="Klenk H.-P."/>
            <person name="Labutti K."/>
            <person name="Lapidus A."/>
            <person name="Lindquist E."/>
            <person name="Lipzen A."/>
            <person name="Meier-Kolthoff J.P."/>
            <person name="Ohm R.A."/>
            <person name="Otillar R.P."/>
            <person name="Pangilinan J."/>
            <person name="Peng Y."/>
            <person name="Rokas A."/>
            <person name="Rosa C.A."/>
            <person name="Scheuner C."/>
            <person name="Sibirny A.A."/>
            <person name="Slot J.C."/>
            <person name="Stielow J.B."/>
            <person name="Sun H."/>
            <person name="Kurtzman C.P."/>
            <person name="Blackwell M."/>
            <person name="Grigoriev I.V."/>
            <person name="Jeffries T.W."/>
        </authorList>
    </citation>
    <scope>NUCLEOTIDE SEQUENCE [LARGE SCALE GENOMIC DNA]</scope>
    <source>
        <strain evidence="15">NRRL Y-2460</strain>
    </source>
</reference>
<evidence type="ECO:0000256" key="3">
    <source>
        <dbReference type="ARBA" id="ARBA00009699"/>
    </source>
</evidence>
<keyword evidence="5" id="KW-0732">Signal</keyword>
<dbReference type="GO" id="GO:0016052">
    <property type="term" value="P:carbohydrate catabolic process"/>
    <property type="evidence" value="ECO:0007669"/>
    <property type="project" value="InterPro"/>
</dbReference>
<dbReference type="Proteomes" id="UP000094236">
    <property type="component" value="Unassembled WGS sequence"/>
</dbReference>
<accession>A0A1E4TWQ6</accession>
<dbReference type="PIRSF" id="PIRSF016302">
    <property type="entry name" value="Man_a_manosd"/>
    <property type="match status" value="1"/>
</dbReference>
<evidence type="ECO:0000256" key="5">
    <source>
        <dbReference type="ARBA" id="ARBA00022729"/>
    </source>
</evidence>
<dbReference type="EMBL" id="KV454013">
    <property type="protein sequence ID" value="ODV96192.1"/>
    <property type="molecule type" value="Genomic_DNA"/>
</dbReference>
<dbReference type="GO" id="GO:0012505">
    <property type="term" value="C:endomembrane system"/>
    <property type="evidence" value="ECO:0007669"/>
    <property type="project" value="UniProtKB-SubCell"/>
</dbReference>
<dbReference type="GO" id="GO:0008496">
    <property type="term" value="F:mannan endo-1,6-alpha-mannosidase activity"/>
    <property type="evidence" value="ECO:0007669"/>
    <property type="project" value="UniProtKB-UniRule"/>
</dbReference>
<evidence type="ECO:0000256" key="13">
    <source>
        <dbReference type="SAM" id="Phobius"/>
    </source>
</evidence>
<proteinExistence type="inferred from homology"/>
<keyword evidence="6 11" id="KW-0378">Hydrolase</keyword>
<feature type="region of interest" description="Disordered" evidence="12">
    <location>
        <begin position="384"/>
        <end position="404"/>
    </location>
</feature>
<keyword evidence="13" id="KW-1133">Transmembrane helix</keyword>
<feature type="compositionally biased region" description="Polar residues" evidence="12">
    <location>
        <begin position="384"/>
        <end position="394"/>
    </location>
</feature>
<dbReference type="GO" id="GO:0007117">
    <property type="term" value="P:budding cell bud growth"/>
    <property type="evidence" value="ECO:0007669"/>
    <property type="project" value="TreeGrafter"/>
</dbReference>
<dbReference type="AlphaFoldDB" id="A0A1E4TWQ6"/>
<protein>
    <recommendedName>
        <fullName evidence="4 11">Mannan endo-1,6-alpha-mannosidase</fullName>
        <ecNumber evidence="4 11">3.2.1.101</ecNumber>
    </recommendedName>
</protein>
<organism evidence="14 15">
    <name type="scientific">Pachysolen tannophilus NRRL Y-2460</name>
    <dbReference type="NCBI Taxonomy" id="669874"/>
    <lineage>
        <taxon>Eukaryota</taxon>
        <taxon>Fungi</taxon>
        <taxon>Dikarya</taxon>
        <taxon>Ascomycota</taxon>
        <taxon>Saccharomycotina</taxon>
        <taxon>Pichiomycetes</taxon>
        <taxon>Pachysolenaceae</taxon>
        <taxon>Pachysolen</taxon>
    </lineage>
</organism>
<keyword evidence="15" id="KW-1185">Reference proteome</keyword>
<dbReference type="Pfam" id="PF03663">
    <property type="entry name" value="Glyco_hydro_76"/>
    <property type="match status" value="1"/>
</dbReference>
<feature type="transmembrane region" description="Helical" evidence="13">
    <location>
        <begin position="414"/>
        <end position="435"/>
    </location>
</feature>
<dbReference type="STRING" id="669874.A0A1E4TWQ6"/>
<keyword evidence="7 13" id="KW-0472">Membrane</keyword>
<dbReference type="PANTHER" id="PTHR12145:SF21">
    <property type="entry name" value="MANNAN ENDO-1,6-ALPHA-MANNOSIDASE DFG5"/>
    <property type="match status" value="1"/>
</dbReference>
<dbReference type="FunFam" id="1.50.10.20:FF:000006">
    <property type="entry name" value="Mannan endo-1,6-alpha-mannosidase"/>
    <property type="match status" value="1"/>
</dbReference>
<gene>
    <name evidence="14" type="ORF">PACTADRAFT_41073</name>
</gene>
<evidence type="ECO:0000256" key="6">
    <source>
        <dbReference type="ARBA" id="ARBA00022801"/>
    </source>
</evidence>
<evidence type="ECO:0000256" key="4">
    <source>
        <dbReference type="ARBA" id="ARBA00012350"/>
    </source>
</evidence>
<dbReference type="OrthoDB" id="4187847at2759"/>
<comment type="similarity">
    <text evidence="3 11">Belongs to the glycosyl hydrolase 76 family.</text>
</comment>
<dbReference type="InterPro" id="IPR005198">
    <property type="entry name" value="Glyco_hydro_76"/>
</dbReference>
<evidence type="ECO:0000256" key="12">
    <source>
        <dbReference type="SAM" id="MobiDB-lite"/>
    </source>
</evidence>
<keyword evidence="8" id="KW-0325">Glycoprotein</keyword>
<dbReference type="SUPFAM" id="SSF48208">
    <property type="entry name" value="Six-hairpin glycosidases"/>
    <property type="match status" value="1"/>
</dbReference>
<name>A0A1E4TWQ6_PACTA</name>
<evidence type="ECO:0000256" key="1">
    <source>
        <dbReference type="ARBA" id="ARBA00001452"/>
    </source>
</evidence>
<dbReference type="Gene3D" id="1.50.10.20">
    <property type="match status" value="1"/>
</dbReference>
<comment type="subcellular location">
    <subcellularLocation>
        <location evidence="2">Endomembrane system</location>
    </subcellularLocation>
</comment>
<dbReference type="PANTHER" id="PTHR12145">
    <property type="entry name" value="MANNAN ENDO-1,6-ALPHA-MANNOSIDASE DCW1"/>
    <property type="match status" value="1"/>
</dbReference>
<evidence type="ECO:0000256" key="8">
    <source>
        <dbReference type="ARBA" id="ARBA00023180"/>
    </source>
</evidence>